<proteinExistence type="predicted"/>
<dbReference type="PANTHER" id="PTHR37422">
    <property type="entry name" value="TEICHURONIC ACID BIOSYNTHESIS PROTEIN TUAE"/>
    <property type="match status" value="1"/>
</dbReference>
<feature type="transmembrane region" description="Helical" evidence="5">
    <location>
        <begin position="225"/>
        <end position="245"/>
    </location>
</feature>
<dbReference type="Proteomes" id="UP000240653">
    <property type="component" value="Unassembled WGS sequence"/>
</dbReference>
<keyword evidence="3 5" id="KW-1133">Transmembrane helix</keyword>
<feature type="transmembrane region" description="Helical" evidence="5">
    <location>
        <begin position="37"/>
        <end position="54"/>
    </location>
</feature>
<dbReference type="Pfam" id="PF04932">
    <property type="entry name" value="Wzy_C"/>
    <property type="match status" value="1"/>
</dbReference>
<comment type="subcellular location">
    <subcellularLocation>
        <location evidence="1">Membrane</location>
        <topology evidence="1">Multi-pass membrane protein</topology>
    </subcellularLocation>
</comment>
<feature type="transmembrane region" description="Helical" evidence="5">
    <location>
        <begin position="61"/>
        <end position="79"/>
    </location>
</feature>
<dbReference type="PANTHER" id="PTHR37422:SF13">
    <property type="entry name" value="LIPOPOLYSACCHARIDE BIOSYNTHESIS PROTEIN PA4999-RELATED"/>
    <property type="match status" value="1"/>
</dbReference>
<evidence type="ECO:0000313" key="7">
    <source>
        <dbReference type="EMBL" id="PSJ61507.1"/>
    </source>
</evidence>
<protein>
    <submittedName>
        <fullName evidence="7">Lipid A core--O-antigen ligase</fullName>
    </submittedName>
</protein>
<keyword evidence="7" id="KW-0436">Ligase</keyword>
<evidence type="ECO:0000313" key="8">
    <source>
        <dbReference type="Proteomes" id="UP000240653"/>
    </source>
</evidence>
<dbReference type="GO" id="GO:0016020">
    <property type="term" value="C:membrane"/>
    <property type="evidence" value="ECO:0007669"/>
    <property type="project" value="UniProtKB-SubCell"/>
</dbReference>
<evidence type="ECO:0000256" key="1">
    <source>
        <dbReference type="ARBA" id="ARBA00004141"/>
    </source>
</evidence>
<evidence type="ECO:0000256" key="4">
    <source>
        <dbReference type="ARBA" id="ARBA00023136"/>
    </source>
</evidence>
<dbReference type="GO" id="GO:0016874">
    <property type="term" value="F:ligase activity"/>
    <property type="evidence" value="ECO:0007669"/>
    <property type="project" value="UniProtKB-KW"/>
</dbReference>
<evidence type="ECO:0000259" key="6">
    <source>
        <dbReference type="Pfam" id="PF04932"/>
    </source>
</evidence>
<feature type="transmembrane region" description="Helical" evidence="5">
    <location>
        <begin position="252"/>
        <end position="273"/>
    </location>
</feature>
<dbReference type="InterPro" id="IPR007016">
    <property type="entry name" value="O-antigen_ligase-rel_domated"/>
</dbReference>
<dbReference type="InterPro" id="IPR051533">
    <property type="entry name" value="WaaL-like"/>
</dbReference>
<gene>
    <name evidence="7" type="ORF">C7I85_10685</name>
</gene>
<feature type="transmembrane region" description="Helical" evidence="5">
    <location>
        <begin position="389"/>
        <end position="408"/>
    </location>
</feature>
<keyword evidence="4 5" id="KW-0472">Membrane</keyword>
<feature type="domain" description="O-antigen ligase-related" evidence="6">
    <location>
        <begin position="213"/>
        <end position="347"/>
    </location>
</feature>
<dbReference type="EMBL" id="PXYL01000004">
    <property type="protein sequence ID" value="PSJ61507.1"/>
    <property type="molecule type" value="Genomic_DNA"/>
</dbReference>
<organism evidence="7 8">
    <name type="scientific">Pseudaminobacter soli</name>
    <name type="common">ex Li et al. 2025</name>
    <dbReference type="NCBI Taxonomy" id="1295366"/>
    <lineage>
        <taxon>Bacteria</taxon>
        <taxon>Pseudomonadati</taxon>
        <taxon>Pseudomonadota</taxon>
        <taxon>Alphaproteobacteria</taxon>
        <taxon>Hyphomicrobiales</taxon>
        <taxon>Phyllobacteriaceae</taxon>
        <taxon>Pseudaminobacter</taxon>
    </lineage>
</organism>
<name>A0A2P7SGB6_9HYPH</name>
<feature type="transmembrane region" description="Helical" evidence="5">
    <location>
        <begin position="365"/>
        <end position="383"/>
    </location>
</feature>
<feature type="transmembrane region" description="Helical" evidence="5">
    <location>
        <begin position="115"/>
        <end position="132"/>
    </location>
</feature>
<sequence>MLKLKGEWPKYLLGLAFIAAALLGGGAASGLWTDALLQLFILLAATPILAARSGEAVDVRIFWLCGLVLAAIIVQMLPVSDALVRPLRSEAFSSGRLTAGTLEFISLGLGRTLESLLYVAVLVILLFALLRLPGPQLHALLPFLLAGVACNAVAGFIQYSASARVTVEGLLPYTVTAGFFANRNHFASLLYEVLPFLLYLATFTRMRPWAVASIILLLLDLLATGSRAGAVIGLLALVLSVAFFASRSRAGVGSLVVLAAVAGIYGMGTWFVLEARDFTDATRAQLAATTLQGIKQNWALGVGYGNFPAAYQAYEDPSTISERYANHAHNDYLQLIFEGGVMAGLLIAGYVAMIGRQLLRMRHSHFHKAAFLGVLFVLIHSVVDYPLRTMAIAVPFVYFNAILFHGGLKPAGRHIKGVIEVTNGRRRRRVPVTAP</sequence>
<accession>A0A2P7SGB6</accession>
<evidence type="ECO:0000256" key="2">
    <source>
        <dbReference type="ARBA" id="ARBA00022692"/>
    </source>
</evidence>
<reference evidence="7 8" key="1">
    <citation type="submission" date="2018-03" db="EMBL/GenBank/DDBJ databases">
        <title>The draft genome of Mesorhizobium soli JCM 19897.</title>
        <authorList>
            <person name="Li L."/>
            <person name="Liu L."/>
            <person name="Liang L."/>
            <person name="Wang T."/>
            <person name="Zhang X."/>
        </authorList>
    </citation>
    <scope>NUCLEOTIDE SEQUENCE [LARGE SCALE GENOMIC DNA]</scope>
    <source>
        <strain evidence="7 8">JCM 19897</strain>
    </source>
</reference>
<keyword evidence="2 5" id="KW-0812">Transmembrane</keyword>
<feature type="transmembrane region" description="Helical" evidence="5">
    <location>
        <begin position="332"/>
        <end position="353"/>
    </location>
</feature>
<evidence type="ECO:0000256" key="5">
    <source>
        <dbReference type="SAM" id="Phobius"/>
    </source>
</evidence>
<evidence type="ECO:0000256" key="3">
    <source>
        <dbReference type="ARBA" id="ARBA00022989"/>
    </source>
</evidence>
<comment type="caution">
    <text evidence="7">The sequence shown here is derived from an EMBL/GenBank/DDBJ whole genome shotgun (WGS) entry which is preliminary data.</text>
</comment>
<dbReference type="AlphaFoldDB" id="A0A2P7SGB6"/>
<feature type="transmembrane region" description="Helical" evidence="5">
    <location>
        <begin position="139"/>
        <end position="157"/>
    </location>
</feature>
<keyword evidence="8" id="KW-1185">Reference proteome</keyword>
<feature type="transmembrane region" description="Helical" evidence="5">
    <location>
        <begin position="193"/>
        <end position="219"/>
    </location>
</feature>